<dbReference type="SUPFAM" id="SSF55136">
    <property type="entry name" value="Probable bacterial effector-binding domain"/>
    <property type="match status" value="1"/>
</dbReference>
<dbReference type="Proteomes" id="UP000218181">
    <property type="component" value="Unassembled WGS sequence"/>
</dbReference>
<dbReference type="InterPro" id="IPR011256">
    <property type="entry name" value="Reg_factor_effector_dom_sf"/>
</dbReference>
<sequence>MAYEIMNVLIDNWPATQLVGHRYTFEDADETAFGHLWEKWNASDRWANLAKLGKPIACVGLMRLKGESFEYWIGNLFAERIQVPEAFESLKFPAIKAATAWIEGFPNEIFGKDPACGAWDTILQKYPNLKRKTVDGWMIELENYTARFDRVNSEGHLTLDYLFFVTD</sequence>
<name>A0A2A5RNH9_9LACT</name>
<comment type="caution">
    <text evidence="1">The sequence shown here is derived from an EMBL/GenBank/DDBJ whole genome shotgun (WGS) entry which is preliminary data.</text>
</comment>
<dbReference type="Gene3D" id="3.20.80.10">
    <property type="entry name" value="Regulatory factor, effector binding domain"/>
    <property type="match status" value="1"/>
</dbReference>
<keyword evidence="2" id="KW-1185">Reference proteome</keyword>
<dbReference type="STRING" id="1291764.GCA_001311235_01258"/>
<reference evidence="1 2" key="1">
    <citation type="submission" date="2014-12" db="EMBL/GenBank/DDBJ databases">
        <title>Draft genome sequences of 10 type strains of Lactococcus.</title>
        <authorList>
            <person name="Sun Z."/>
            <person name="Zhong Z."/>
            <person name="Liu W."/>
            <person name="Zhang W."/>
            <person name="Zhang H."/>
        </authorList>
    </citation>
    <scope>NUCLEOTIDE SEQUENCE [LARGE SCALE GENOMIC DNA]</scope>
    <source>
        <strain evidence="1 2">JCM 16395</strain>
    </source>
</reference>
<dbReference type="EMBL" id="JXJU01000002">
    <property type="protein sequence ID" value="PCS00900.1"/>
    <property type="molecule type" value="Genomic_DNA"/>
</dbReference>
<evidence type="ECO:0000313" key="1">
    <source>
        <dbReference type="EMBL" id="PCS00900.1"/>
    </source>
</evidence>
<dbReference type="RefSeq" id="WP_096817049.1">
    <property type="nucleotide sequence ID" value="NZ_JXJU01000002.1"/>
</dbReference>
<evidence type="ECO:0000313" key="2">
    <source>
        <dbReference type="Proteomes" id="UP000218181"/>
    </source>
</evidence>
<dbReference type="OrthoDB" id="1647584at2"/>
<dbReference type="AlphaFoldDB" id="A0A2A5RNH9"/>
<protein>
    <submittedName>
        <fullName evidence="1">Uncharacterized protein</fullName>
    </submittedName>
</protein>
<gene>
    <name evidence="1" type="ORF">RT41_GL000690</name>
</gene>
<proteinExistence type="predicted"/>
<organism evidence="1 2">
    <name type="scientific">Lactococcus fujiensis JCM 16395</name>
    <dbReference type="NCBI Taxonomy" id="1291764"/>
    <lineage>
        <taxon>Bacteria</taxon>
        <taxon>Bacillati</taxon>
        <taxon>Bacillota</taxon>
        <taxon>Bacilli</taxon>
        <taxon>Lactobacillales</taxon>
        <taxon>Streptococcaceae</taxon>
        <taxon>Lactococcus</taxon>
    </lineage>
</organism>
<accession>A0A2A5RNH9</accession>